<feature type="coiled-coil region" evidence="1">
    <location>
        <begin position="93"/>
        <end position="127"/>
    </location>
</feature>
<evidence type="ECO:0000259" key="2">
    <source>
        <dbReference type="Pfam" id="PF14346"/>
    </source>
</evidence>
<dbReference type="PROSITE" id="PS51257">
    <property type="entry name" value="PROKAR_LIPOPROTEIN"/>
    <property type="match status" value="1"/>
</dbReference>
<dbReference type="RefSeq" id="WP_149609455.1">
    <property type="nucleotide sequence ID" value="NZ_VTUX01000001.1"/>
</dbReference>
<gene>
    <name evidence="3" type="ORF">F0M18_00640</name>
</gene>
<keyword evidence="4" id="KW-1185">Reference proteome</keyword>
<accession>A0A5B0X3V8</accession>
<evidence type="ECO:0000256" key="1">
    <source>
        <dbReference type="SAM" id="Coils"/>
    </source>
</evidence>
<organism evidence="3 4">
    <name type="scientific">Pseudohalioglobus sediminis</name>
    <dbReference type="NCBI Taxonomy" id="2606449"/>
    <lineage>
        <taxon>Bacteria</taxon>
        <taxon>Pseudomonadati</taxon>
        <taxon>Pseudomonadota</taxon>
        <taxon>Gammaproteobacteria</taxon>
        <taxon>Cellvibrionales</taxon>
        <taxon>Halieaceae</taxon>
        <taxon>Pseudohalioglobus</taxon>
    </lineage>
</organism>
<keyword evidence="1" id="KW-0175">Coiled coil</keyword>
<dbReference type="EMBL" id="VTUX01000001">
    <property type="protein sequence ID" value="KAA1193986.1"/>
    <property type="molecule type" value="Genomic_DNA"/>
</dbReference>
<dbReference type="Gene3D" id="1.20.1270.390">
    <property type="match status" value="1"/>
</dbReference>
<reference evidence="3 4" key="1">
    <citation type="submission" date="2019-09" db="EMBL/GenBank/DDBJ databases">
        <authorList>
            <person name="Chen X.-Y."/>
        </authorList>
    </citation>
    <scope>NUCLEOTIDE SEQUENCE [LARGE SCALE GENOMIC DNA]</scope>
    <source>
        <strain evidence="3 4">NY5</strain>
    </source>
</reference>
<dbReference type="Proteomes" id="UP000323708">
    <property type="component" value="Unassembled WGS sequence"/>
</dbReference>
<protein>
    <submittedName>
        <fullName evidence="3">DUF4398 domain-containing protein</fullName>
    </submittedName>
</protein>
<evidence type="ECO:0000313" key="4">
    <source>
        <dbReference type="Proteomes" id="UP000323708"/>
    </source>
</evidence>
<name>A0A5B0X3V8_9GAMM</name>
<dbReference type="AlphaFoldDB" id="A0A5B0X3V8"/>
<dbReference type="InterPro" id="IPR025511">
    <property type="entry name" value="DUF4398"/>
</dbReference>
<sequence length="128" mass="13927">MNYLTRAKDLRMCIAIGGLIIATGCASVPEPVAELASARTAIRAIEGGDARQVAPVEMDRAKTKLQRAETAMGDKEYAQARRLAEESLADAELAAAKTNAAKEQRNADQLERSIALMRNEIDRARSQR</sequence>
<feature type="domain" description="DUF4398" evidence="2">
    <location>
        <begin position="33"/>
        <end position="110"/>
    </location>
</feature>
<dbReference type="Pfam" id="PF14346">
    <property type="entry name" value="DUF4398"/>
    <property type="match status" value="1"/>
</dbReference>
<comment type="caution">
    <text evidence="3">The sequence shown here is derived from an EMBL/GenBank/DDBJ whole genome shotgun (WGS) entry which is preliminary data.</text>
</comment>
<proteinExistence type="predicted"/>
<evidence type="ECO:0000313" key="3">
    <source>
        <dbReference type="EMBL" id="KAA1193986.1"/>
    </source>
</evidence>